<feature type="region of interest" description="Disordered" evidence="2">
    <location>
        <begin position="1"/>
        <end position="64"/>
    </location>
</feature>
<gene>
    <name evidence="3" type="ORF">SORBI_3010G072600</name>
</gene>
<proteinExistence type="inferred from homology"/>
<organism evidence="3 4">
    <name type="scientific">Sorghum bicolor</name>
    <name type="common">Sorghum</name>
    <name type="synonym">Sorghum vulgare</name>
    <dbReference type="NCBI Taxonomy" id="4558"/>
    <lineage>
        <taxon>Eukaryota</taxon>
        <taxon>Viridiplantae</taxon>
        <taxon>Streptophyta</taxon>
        <taxon>Embryophyta</taxon>
        <taxon>Tracheophyta</taxon>
        <taxon>Spermatophyta</taxon>
        <taxon>Magnoliopsida</taxon>
        <taxon>Liliopsida</taxon>
        <taxon>Poales</taxon>
        <taxon>Poaceae</taxon>
        <taxon>PACMAD clade</taxon>
        <taxon>Panicoideae</taxon>
        <taxon>Andropogonodae</taxon>
        <taxon>Andropogoneae</taxon>
        <taxon>Sorghinae</taxon>
        <taxon>Sorghum</taxon>
    </lineage>
</organism>
<comment type="similarity">
    <text evidence="1">Belongs to the ARG7 family.</text>
</comment>
<dbReference type="Gramene" id="KXG19530">
    <property type="protein sequence ID" value="KXG19530"/>
    <property type="gene ID" value="SORBI_3010G072600"/>
</dbReference>
<evidence type="ECO:0000256" key="1">
    <source>
        <dbReference type="ARBA" id="ARBA00006974"/>
    </source>
</evidence>
<protein>
    <submittedName>
        <fullName evidence="3">Uncharacterized protein</fullName>
    </submittedName>
</protein>
<evidence type="ECO:0000256" key="2">
    <source>
        <dbReference type="SAM" id="MobiDB-lite"/>
    </source>
</evidence>
<dbReference type="GO" id="GO:0009733">
    <property type="term" value="P:response to auxin"/>
    <property type="evidence" value="ECO:0007669"/>
    <property type="project" value="InterPro"/>
</dbReference>
<dbReference type="Proteomes" id="UP000000768">
    <property type="component" value="Chromosome 10"/>
</dbReference>
<evidence type="ECO:0000313" key="3">
    <source>
        <dbReference type="EMBL" id="KXG19530.1"/>
    </source>
</evidence>
<evidence type="ECO:0000313" key="4">
    <source>
        <dbReference type="Proteomes" id="UP000000768"/>
    </source>
</evidence>
<reference evidence="4" key="2">
    <citation type="journal article" date="2018" name="Plant J.">
        <title>The Sorghum bicolor reference genome: improved assembly, gene annotations, a transcriptome atlas, and signatures of genome organization.</title>
        <authorList>
            <person name="McCormick R.F."/>
            <person name="Truong S.K."/>
            <person name="Sreedasyam A."/>
            <person name="Jenkins J."/>
            <person name="Shu S."/>
            <person name="Sims D."/>
            <person name="Kennedy M."/>
            <person name="Amirebrahimi M."/>
            <person name="Weers B.D."/>
            <person name="McKinley B."/>
            <person name="Mattison A."/>
            <person name="Morishige D.T."/>
            <person name="Grimwood J."/>
            <person name="Schmutz J."/>
            <person name="Mullet J.E."/>
        </authorList>
    </citation>
    <scope>NUCLEOTIDE SEQUENCE [LARGE SCALE GENOMIC DNA]</scope>
    <source>
        <strain evidence="4">cv. BTx623</strain>
    </source>
</reference>
<dbReference type="EMBL" id="CM000769">
    <property type="protein sequence ID" value="KXG19530.1"/>
    <property type="molecule type" value="Genomic_DNA"/>
</dbReference>
<dbReference type="InParanoid" id="A0A194YHU0"/>
<reference evidence="3 4" key="1">
    <citation type="journal article" date="2009" name="Nature">
        <title>The Sorghum bicolor genome and the diversification of grasses.</title>
        <authorList>
            <person name="Paterson A.H."/>
            <person name="Bowers J.E."/>
            <person name="Bruggmann R."/>
            <person name="Dubchak I."/>
            <person name="Grimwood J."/>
            <person name="Gundlach H."/>
            <person name="Haberer G."/>
            <person name="Hellsten U."/>
            <person name="Mitros T."/>
            <person name="Poliakov A."/>
            <person name="Schmutz J."/>
            <person name="Spannagl M."/>
            <person name="Tang H."/>
            <person name="Wang X."/>
            <person name="Wicker T."/>
            <person name="Bharti A.K."/>
            <person name="Chapman J."/>
            <person name="Feltus F.A."/>
            <person name="Gowik U."/>
            <person name="Grigoriev I.V."/>
            <person name="Lyons E."/>
            <person name="Maher C.A."/>
            <person name="Martis M."/>
            <person name="Narechania A."/>
            <person name="Otillar R.P."/>
            <person name="Penning B.W."/>
            <person name="Salamov A.A."/>
            <person name="Wang Y."/>
            <person name="Zhang L."/>
            <person name="Carpita N.C."/>
            <person name="Freeling M."/>
            <person name="Gingle A.R."/>
            <person name="Hash C.T."/>
            <person name="Keller B."/>
            <person name="Klein P."/>
            <person name="Kresovich S."/>
            <person name="McCann M.C."/>
            <person name="Ming R."/>
            <person name="Peterson D.G."/>
            <person name="Mehboob-ur-Rahman"/>
            <person name="Ware D."/>
            <person name="Westhoff P."/>
            <person name="Mayer K.F."/>
            <person name="Messing J."/>
            <person name="Rokhsar D.S."/>
        </authorList>
    </citation>
    <scope>NUCLEOTIDE SEQUENCE [LARGE SCALE GENOMIC DNA]</scope>
    <source>
        <strain evidence="4">cv. BTx623</strain>
    </source>
</reference>
<name>A0A194YHU0_SORBI</name>
<feature type="non-terminal residue" evidence="3">
    <location>
        <position position="1"/>
    </location>
</feature>
<dbReference type="OMA" id="MSSSMGH"/>
<dbReference type="InterPro" id="IPR003676">
    <property type="entry name" value="SAUR_fam"/>
</dbReference>
<dbReference type="AlphaFoldDB" id="A0A194YHU0"/>
<keyword evidence="4" id="KW-1185">Reference proteome</keyword>
<accession>A0A194YHU0</accession>
<sequence length="164" mass="17923">MVQRAGDDSDGASPDATTTDRNNDDNDVAPSAADNAVSSSSRNPLLPPASHSAANNDDDRRRRLPRVLVVEERIRLGGGRGGGVRVADDPRRAALGGRVPRGALLPRVRGAWCMPVFRRLLEKAEEEFEFHYHGGAVTIPCDTKAFRYILVVVMDRHRQGLVDD</sequence>
<dbReference type="Pfam" id="PF02519">
    <property type="entry name" value="Auxin_inducible"/>
    <property type="match status" value="1"/>
</dbReference>
<feature type="compositionally biased region" description="Low complexity" evidence="2">
    <location>
        <begin position="11"/>
        <end position="20"/>
    </location>
</feature>